<dbReference type="AlphaFoldDB" id="A0AA39SE78"/>
<evidence type="ECO:0000256" key="1">
    <source>
        <dbReference type="SAM" id="Phobius"/>
    </source>
</evidence>
<organism evidence="2 3">
    <name type="scientific">Acer saccharum</name>
    <name type="common">Sugar maple</name>
    <dbReference type="NCBI Taxonomy" id="4024"/>
    <lineage>
        <taxon>Eukaryota</taxon>
        <taxon>Viridiplantae</taxon>
        <taxon>Streptophyta</taxon>
        <taxon>Embryophyta</taxon>
        <taxon>Tracheophyta</taxon>
        <taxon>Spermatophyta</taxon>
        <taxon>Magnoliopsida</taxon>
        <taxon>eudicotyledons</taxon>
        <taxon>Gunneridae</taxon>
        <taxon>Pentapetalae</taxon>
        <taxon>rosids</taxon>
        <taxon>malvids</taxon>
        <taxon>Sapindales</taxon>
        <taxon>Sapindaceae</taxon>
        <taxon>Hippocastanoideae</taxon>
        <taxon>Acereae</taxon>
        <taxon>Acer</taxon>
    </lineage>
</organism>
<dbReference type="EMBL" id="JAUESC010000380">
    <property type="protein sequence ID" value="KAK0592522.1"/>
    <property type="molecule type" value="Genomic_DNA"/>
</dbReference>
<sequence>MKKPQPRSIEWYIPDDSSHLPRFKPLHMHMLQPWYISRKFPESPFDWTAAHRRCCGGDGGLHSDRGEVQQQQGLNRDGGVVVVMLWFDVVILRWVVWGYG</sequence>
<keyword evidence="1" id="KW-1133">Transmembrane helix</keyword>
<reference evidence="2" key="2">
    <citation type="submission" date="2023-06" db="EMBL/GenBank/DDBJ databases">
        <authorList>
            <person name="Swenson N.G."/>
            <person name="Wegrzyn J.L."/>
            <person name="Mcevoy S.L."/>
        </authorList>
    </citation>
    <scope>NUCLEOTIDE SEQUENCE</scope>
    <source>
        <strain evidence="2">NS2018</strain>
        <tissue evidence="2">Leaf</tissue>
    </source>
</reference>
<proteinExistence type="predicted"/>
<gene>
    <name evidence="2" type="ORF">LWI29_020655</name>
</gene>
<reference evidence="2" key="1">
    <citation type="journal article" date="2022" name="Plant J.">
        <title>Strategies of tolerance reflected in two North American maple genomes.</title>
        <authorList>
            <person name="McEvoy S.L."/>
            <person name="Sezen U.U."/>
            <person name="Trouern-Trend A."/>
            <person name="McMahon S.M."/>
            <person name="Schaberg P.G."/>
            <person name="Yang J."/>
            <person name="Wegrzyn J.L."/>
            <person name="Swenson N.G."/>
        </authorList>
    </citation>
    <scope>NUCLEOTIDE SEQUENCE</scope>
    <source>
        <strain evidence="2">NS2018</strain>
    </source>
</reference>
<keyword evidence="3" id="KW-1185">Reference proteome</keyword>
<feature type="transmembrane region" description="Helical" evidence="1">
    <location>
        <begin position="79"/>
        <end position="99"/>
    </location>
</feature>
<keyword evidence="1" id="KW-0472">Membrane</keyword>
<name>A0AA39SE78_ACESA</name>
<evidence type="ECO:0000313" key="3">
    <source>
        <dbReference type="Proteomes" id="UP001168877"/>
    </source>
</evidence>
<keyword evidence="1" id="KW-0812">Transmembrane</keyword>
<comment type="caution">
    <text evidence="2">The sequence shown here is derived from an EMBL/GenBank/DDBJ whole genome shotgun (WGS) entry which is preliminary data.</text>
</comment>
<evidence type="ECO:0000313" key="2">
    <source>
        <dbReference type="EMBL" id="KAK0592522.1"/>
    </source>
</evidence>
<protein>
    <submittedName>
        <fullName evidence="2">Uncharacterized protein</fullName>
    </submittedName>
</protein>
<accession>A0AA39SE78</accession>
<dbReference type="Proteomes" id="UP001168877">
    <property type="component" value="Unassembled WGS sequence"/>
</dbReference>